<reference evidence="1" key="1">
    <citation type="submission" date="2014-11" db="EMBL/GenBank/DDBJ databases">
        <authorList>
            <person name="Amaro Gonzalez C."/>
        </authorList>
    </citation>
    <scope>NUCLEOTIDE SEQUENCE</scope>
</reference>
<name>A0A0E9WMU0_ANGAN</name>
<dbReference type="EMBL" id="GBXM01016890">
    <property type="protein sequence ID" value="JAH91687.1"/>
    <property type="molecule type" value="Transcribed_RNA"/>
</dbReference>
<evidence type="ECO:0000313" key="1">
    <source>
        <dbReference type="EMBL" id="JAH91687.1"/>
    </source>
</evidence>
<accession>A0A0E9WMU0</accession>
<dbReference type="AlphaFoldDB" id="A0A0E9WMU0"/>
<protein>
    <submittedName>
        <fullName evidence="1">Uncharacterized protein</fullName>
    </submittedName>
</protein>
<sequence length="89" mass="10678">MKNYLCPRSSSLRKHTFGKKRKIWHYINALLMREADLLFTQRKEKEVVSYVQWKKTHLLSRNIFLFLRECSAILCGRNDYLLVSRSGLE</sequence>
<organism evidence="1">
    <name type="scientific">Anguilla anguilla</name>
    <name type="common">European freshwater eel</name>
    <name type="synonym">Muraena anguilla</name>
    <dbReference type="NCBI Taxonomy" id="7936"/>
    <lineage>
        <taxon>Eukaryota</taxon>
        <taxon>Metazoa</taxon>
        <taxon>Chordata</taxon>
        <taxon>Craniata</taxon>
        <taxon>Vertebrata</taxon>
        <taxon>Euteleostomi</taxon>
        <taxon>Actinopterygii</taxon>
        <taxon>Neopterygii</taxon>
        <taxon>Teleostei</taxon>
        <taxon>Anguilliformes</taxon>
        <taxon>Anguillidae</taxon>
        <taxon>Anguilla</taxon>
    </lineage>
</organism>
<proteinExistence type="predicted"/>
<reference evidence="1" key="2">
    <citation type="journal article" date="2015" name="Fish Shellfish Immunol.">
        <title>Early steps in the European eel (Anguilla anguilla)-Vibrio vulnificus interaction in the gills: Role of the RtxA13 toxin.</title>
        <authorList>
            <person name="Callol A."/>
            <person name="Pajuelo D."/>
            <person name="Ebbesson L."/>
            <person name="Teles M."/>
            <person name="MacKenzie S."/>
            <person name="Amaro C."/>
        </authorList>
    </citation>
    <scope>NUCLEOTIDE SEQUENCE</scope>
</reference>